<keyword evidence="3" id="KW-0472">Membrane</keyword>
<evidence type="ECO:0000259" key="7">
    <source>
        <dbReference type="Pfam" id="PF06004"/>
    </source>
</evidence>
<evidence type="ECO:0000313" key="8">
    <source>
        <dbReference type="EMBL" id="SHI18630.1"/>
    </source>
</evidence>
<keyword evidence="2 6" id="KW-0732">Signal</keyword>
<sequence>MTLKKLLSIVAIAGCGALAACSTPTEVTTVDGQKTMTADKPEINKKDGFVTYEKDGKEVKVNSAEVRSIEEVK</sequence>
<evidence type="ECO:0000256" key="6">
    <source>
        <dbReference type="SAM" id="SignalP"/>
    </source>
</evidence>
<gene>
    <name evidence="8" type="ORF">SAMN04488135_11217</name>
</gene>
<dbReference type="RefSeq" id="WP_073106166.1">
    <property type="nucleotide sequence ID" value="NZ_FQXE01000012.1"/>
</dbReference>
<protein>
    <recommendedName>
        <fullName evidence="7">Lipoprotein YgdI/YgdR-like SH3-like domain-containing protein</fullName>
    </recommendedName>
</protein>
<dbReference type="Gene3D" id="2.30.30.100">
    <property type="match status" value="1"/>
</dbReference>
<name>A0A1M5Z2Z9_9BURK</name>
<dbReference type="InterPro" id="IPR047807">
    <property type="entry name" value="YgdI/YgdR-like_SH3-like"/>
</dbReference>
<dbReference type="Proteomes" id="UP000184226">
    <property type="component" value="Unassembled WGS sequence"/>
</dbReference>
<keyword evidence="4" id="KW-0564">Palmitate</keyword>
<dbReference type="PANTHER" id="PTHR37011:SF1">
    <property type="entry name" value="POT FAMILY PEPTIDE TRANSPORT PROTEIN"/>
    <property type="match status" value="1"/>
</dbReference>
<evidence type="ECO:0000313" key="9">
    <source>
        <dbReference type="Proteomes" id="UP000184226"/>
    </source>
</evidence>
<evidence type="ECO:0000256" key="5">
    <source>
        <dbReference type="ARBA" id="ARBA00023288"/>
    </source>
</evidence>
<dbReference type="SUPFAM" id="SSF50182">
    <property type="entry name" value="Sm-like ribonucleoproteins"/>
    <property type="match status" value="1"/>
</dbReference>
<feature type="signal peptide" evidence="6">
    <location>
        <begin position="1"/>
        <end position="19"/>
    </location>
</feature>
<dbReference type="AlphaFoldDB" id="A0A1M5Z2Z9"/>
<accession>A0A1M5Z2Z9</accession>
<keyword evidence="9" id="KW-1185">Reference proteome</keyword>
<dbReference type="NCBIfam" id="NF033216">
    <property type="entry name" value="lipo_YgdI_YgdR"/>
    <property type="match status" value="1"/>
</dbReference>
<feature type="domain" description="Lipoprotein YgdI/YgdR-like SH3-like" evidence="7">
    <location>
        <begin position="27"/>
        <end position="71"/>
    </location>
</feature>
<keyword evidence="1" id="KW-1003">Cell membrane</keyword>
<evidence type="ECO:0000256" key="1">
    <source>
        <dbReference type="ARBA" id="ARBA00022475"/>
    </source>
</evidence>
<dbReference type="InterPro" id="IPR010920">
    <property type="entry name" value="LSM_dom_sf"/>
</dbReference>
<evidence type="ECO:0000256" key="2">
    <source>
        <dbReference type="ARBA" id="ARBA00022729"/>
    </source>
</evidence>
<organism evidence="8 9">
    <name type="scientific">Pollutimonas bauzanensis</name>
    <dbReference type="NCBI Taxonomy" id="658167"/>
    <lineage>
        <taxon>Bacteria</taxon>
        <taxon>Pseudomonadati</taxon>
        <taxon>Pseudomonadota</taxon>
        <taxon>Betaproteobacteria</taxon>
        <taxon>Burkholderiales</taxon>
        <taxon>Alcaligenaceae</taxon>
        <taxon>Pollutimonas</taxon>
    </lineage>
</organism>
<evidence type="ECO:0000256" key="4">
    <source>
        <dbReference type="ARBA" id="ARBA00023139"/>
    </source>
</evidence>
<evidence type="ECO:0000256" key="3">
    <source>
        <dbReference type="ARBA" id="ARBA00023136"/>
    </source>
</evidence>
<dbReference type="OrthoDB" id="195643at2"/>
<feature type="chain" id="PRO_5012070444" description="Lipoprotein YgdI/YgdR-like SH3-like domain-containing protein" evidence="6">
    <location>
        <begin position="20"/>
        <end position="73"/>
    </location>
</feature>
<dbReference type="PROSITE" id="PS51257">
    <property type="entry name" value="PROKAR_LIPOPROTEIN"/>
    <property type="match status" value="1"/>
</dbReference>
<keyword evidence="5" id="KW-0449">Lipoprotein</keyword>
<proteinExistence type="predicted"/>
<reference evidence="8 9" key="1">
    <citation type="submission" date="2016-11" db="EMBL/GenBank/DDBJ databases">
        <authorList>
            <person name="Jaros S."/>
            <person name="Januszkiewicz K."/>
            <person name="Wedrychowicz H."/>
        </authorList>
    </citation>
    <scope>NUCLEOTIDE SEQUENCE [LARGE SCALE GENOMIC DNA]</scope>
    <source>
        <strain evidence="8 9">CGMCC 1.10190</strain>
    </source>
</reference>
<dbReference type="InterPro" id="IPR010305">
    <property type="entry name" value="YgdI/YgdR-like"/>
</dbReference>
<dbReference type="EMBL" id="FQXE01000012">
    <property type="protein sequence ID" value="SHI18630.1"/>
    <property type="molecule type" value="Genomic_DNA"/>
</dbReference>
<dbReference type="Pfam" id="PF06004">
    <property type="entry name" value="DUF903"/>
    <property type="match status" value="1"/>
</dbReference>
<dbReference type="STRING" id="658167.SAMN04488135_11217"/>
<dbReference type="PANTHER" id="PTHR37011">
    <property type="entry name" value="POT FAMILY PEPTIDE TRANSPORT PROTEIN-RELATED"/>
    <property type="match status" value="1"/>
</dbReference>